<keyword evidence="4" id="KW-1185">Reference proteome</keyword>
<dbReference type="InterPro" id="IPR016187">
    <property type="entry name" value="CTDL_fold"/>
</dbReference>
<dbReference type="OrthoDB" id="979507at2"/>
<protein>
    <recommendedName>
        <fullName evidence="2">Sulfatase-modifying factor enzyme-like domain-containing protein</fullName>
    </recommendedName>
</protein>
<evidence type="ECO:0000259" key="2">
    <source>
        <dbReference type="Pfam" id="PF03781"/>
    </source>
</evidence>
<comment type="caution">
    <text evidence="3">The sequence shown here is derived from an EMBL/GenBank/DDBJ whole genome shotgun (WGS) entry which is preliminary data.</text>
</comment>
<sequence>MKTLLLALGLMAGSTAQAQPVRFDQQPVSNKEWAAFLQFARKDPALSKTYTTLVPDQWEKTTLTRTNAEKPVTGVSWQQAETYCRWRSAVATYRQTHNAVAPYQAMEKANATAKTQVIYRLPTSQEWETLASRFNGENIGFRCVQYVKRNGII</sequence>
<dbReference type="RefSeq" id="WP_071502281.1">
    <property type="nucleotide sequence ID" value="NZ_MORL01000002.1"/>
</dbReference>
<evidence type="ECO:0000313" key="3">
    <source>
        <dbReference type="EMBL" id="OIN60486.1"/>
    </source>
</evidence>
<feature type="chain" id="PRO_5010244366" description="Sulfatase-modifying factor enzyme-like domain-containing protein" evidence="1">
    <location>
        <begin position="19"/>
        <end position="153"/>
    </location>
</feature>
<dbReference type="EMBL" id="MORL01000002">
    <property type="protein sequence ID" value="OIN60486.1"/>
    <property type="molecule type" value="Genomic_DNA"/>
</dbReference>
<evidence type="ECO:0000256" key="1">
    <source>
        <dbReference type="SAM" id="SignalP"/>
    </source>
</evidence>
<keyword evidence="1" id="KW-0732">Signal</keyword>
<evidence type="ECO:0000313" key="4">
    <source>
        <dbReference type="Proteomes" id="UP000181790"/>
    </source>
</evidence>
<dbReference type="SUPFAM" id="SSF56436">
    <property type="entry name" value="C-type lectin-like"/>
    <property type="match status" value="1"/>
</dbReference>
<name>A0A1S2VQN9_9BACT</name>
<dbReference type="InterPro" id="IPR042095">
    <property type="entry name" value="SUMF_sf"/>
</dbReference>
<gene>
    <name evidence="3" type="ORF">BLX24_06615</name>
</gene>
<dbReference type="InterPro" id="IPR005532">
    <property type="entry name" value="SUMF_dom"/>
</dbReference>
<accession>A0A1S2VQN9</accession>
<feature type="domain" description="Sulfatase-modifying factor enzyme-like" evidence="2">
    <location>
        <begin position="19"/>
        <end position="131"/>
    </location>
</feature>
<proteinExistence type="predicted"/>
<reference evidence="3 4" key="1">
    <citation type="submission" date="2016-10" db="EMBL/GenBank/DDBJ databases">
        <title>Arsenicibacter rosenii gen. nov., sp. nov., an efficient arsenic-methylating bacterium isolated from an arsenic-contaminated paddy soil.</title>
        <authorList>
            <person name="Huang K."/>
        </authorList>
    </citation>
    <scope>NUCLEOTIDE SEQUENCE [LARGE SCALE GENOMIC DNA]</scope>
    <source>
        <strain evidence="3 4">SM-1</strain>
    </source>
</reference>
<organism evidence="3 4">
    <name type="scientific">Arsenicibacter rosenii</name>
    <dbReference type="NCBI Taxonomy" id="1750698"/>
    <lineage>
        <taxon>Bacteria</taxon>
        <taxon>Pseudomonadati</taxon>
        <taxon>Bacteroidota</taxon>
        <taxon>Cytophagia</taxon>
        <taxon>Cytophagales</taxon>
        <taxon>Spirosomataceae</taxon>
        <taxon>Arsenicibacter</taxon>
    </lineage>
</organism>
<feature type="signal peptide" evidence="1">
    <location>
        <begin position="1"/>
        <end position="18"/>
    </location>
</feature>
<dbReference type="AlphaFoldDB" id="A0A1S2VQN9"/>
<dbReference type="Proteomes" id="UP000181790">
    <property type="component" value="Unassembled WGS sequence"/>
</dbReference>
<dbReference type="Gene3D" id="3.90.1580.10">
    <property type="entry name" value="paralog of FGE (formylglycine-generating enzyme)"/>
    <property type="match status" value="1"/>
</dbReference>
<dbReference type="Pfam" id="PF03781">
    <property type="entry name" value="FGE-sulfatase"/>
    <property type="match status" value="1"/>
</dbReference>